<sequence>MVWLDTLNTFTLNSYNATPAELVRRYKLLPSSDVKWQLPPKQTQPSTKQKKTEDYLPIKPEVILEEDIQSYQSPEFEFVSIPINLPSIKVELDTNPNKTEYIPAISFNNDCSKQKKKEEYFINNKGTQLRSTCKEGVCPNLALKGEDSPPSSSEDHTHSPVTVLCRRPEGVMKRGHLSKARVRFVEDHNTFSLGCREKV</sequence>
<reference evidence="2" key="1">
    <citation type="submission" date="2020-11" db="EMBL/GenBank/DDBJ databases">
        <authorList>
            <person name="Tran Van P."/>
        </authorList>
    </citation>
    <scope>NUCLEOTIDE SEQUENCE</scope>
</reference>
<accession>A0A7R8VNT3</accession>
<proteinExistence type="predicted"/>
<protein>
    <submittedName>
        <fullName evidence="2">Uncharacterized protein</fullName>
    </submittedName>
</protein>
<dbReference type="EMBL" id="OA567471">
    <property type="protein sequence ID" value="CAD7200394.1"/>
    <property type="molecule type" value="Genomic_DNA"/>
</dbReference>
<feature type="region of interest" description="Disordered" evidence="1">
    <location>
        <begin position="144"/>
        <end position="164"/>
    </location>
</feature>
<gene>
    <name evidence="2" type="ORF">TDIB3V08_LOCUS6615</name>
</gene>
<organism evidence="2">
    <name type="scientific">Timema douglasi</name>
    <name type="common">Walking stick</name>
    <dbReference type="NCBI Taxonomy" id="61478"/>
    <lineage>
        <taxon>Eukaryota</taxon>
        <taxon>Metazoa</taxon>
        <taxon>Ecdysozoa</taxon>
        <taxon>Arthropoda</taxon>
        <taxon>Hexapoda</taxon>
        <taxon>Insecta</taxon>
        <taxon>Pterygota</taxon>
        <taxon>Neoptera</taxon>
        <taxon>Polyneoptera</taxon>
        <taxon>Phasmatodea</taxon>
        <taxon>Timematodea</taxon>
        <taxon>Timematoidea</taxon>
        <taxon>Timematidae</taxon>
        <taxon>Timema</taxon>
    </lineage>
</organism>
<evidence type="ECO:0000313" key="2">
    <source>
        <dbReference type="EMBL" id="CAD7200394.1"/>
    </source>
</evidence>
<name>A0A7R8VNT3_TIMDO</name>
<evidence type="ECO:0000256" key="1">
    <source>
        <dbReference type="SAM" id="MobiDB-lite"/>
    </source>
</evidence>
<dbReference type="AlphaFoldDB" id="A0A7R8VNT3"/>